<gene>
    <name evidence="1" type="ORF">S12H4_32386</name>
</gene>
<feature type="non-terminal residue" evidence="1">
    <location>
        <position position="1"/>
    </location>
</feature>
<name>X1TRE6_9ZZZZ</name>
<sequence length="276" mass="30474">RGNKVWDKTFGGITYDEAYSLIQTTDGGYAVAGWTVSYGAGNYDFWVIKLDSRGNKVWDKTFGGITYDRAYSLIQTIDGGYAVAGFTISYGAGWGDFWVIKLDSRGNKVWDKTFGGIKYDKAYFLIQTIDGGYAVAGYTRSYGAGNHDFWVIKLDSRGNKLWNKTFGGSADDRAYSLIQTTDGGYAVAGYTRSYGAGGADFWLIKLDSRGNKVWDKTFGGSDRDYALSLIQTTDGGYAVAGYTESYGAGDYDFWVIKLDSKGNEVWDKTFEGRIQA</sequence>
<organism evidence="1">
    <name type="scientific">marine sediment metagenome</name>
    <dbReference type="NCBI Taxonomy" id="412755"/>
    <lineage>
        <taxon>unclassified sequences</taxon>
        <taxon>metagenomes</taxon>
        <taxon>ecological metagenomes</taxon>
    </lineage>
</organism>
<dbReference type="EMBL" id="BARW01018990">
    <property type="protein sequence ID" value="GAI90130.1"/>
    <property type="molecule type" value="Genomic_DNA"/>
</dbReference>
<dbReference type="PANTHER" id="PTHR42754:SF1">
    <property type="entry name" value="LIPOPROTEIN"/>
    <property type="match status" value="1"/>
</dbReference>
<comment type="caution">
    <text evidence="1">The sequence shown here is derived from an EMBL/GenBank/DDBJ whole genome shotgun (WGS) entry which is preliminary data.</text>
</comment>
<feature type="non-terminal residue" evidence="1">
    <location>
        <position position="276"/>
    </location>
</feature>
<accession>X1TRE6</accession>
<proteinExistence type="predicted"/>
<evidence type="ECO:0008006" key="2">
    <source>
        <dbReference type="Google" id="ProtNLM"/>
    </source>
</evidence>
<dbReference type="AlphaFoldDB" id="X1TRE6"/>
<protein>
    <recommendedName>
        <fullName evidence="2">Bulb-type lectin domain-containing protein</fullName>
    </recommendedName>
</protein>
<evidence type="ECO:0000313" key="1">
    <source>
        <dbReference type="EMBL" id="GAI90130.1"/>
    </source>
</evidence>
<reference evidence="1" key="1">
    <citation type="journal article" date="2014" name="Front. Microbiol.">
        <title>High frequency of phylogenetically diverse reductive dehalogenase-homologous genes in deep subseafloor sedimentary metagenomes.</title>
        <authorList>
            <person name="Kawai M."/>
            <person name="Futagami T."/>
            <person name="Toyoda A."/>
            <person name="Takaki Y."/>
            <person name="Nishi S."/>
            <person name="Hori S."/>
            <person name="Arai W."/>
            <person name="Tsubouchi T."/>
            <person name="Morono Y."/>
            <person name="Uchiyama I."/>
            <person name="Ito T."/>
            <person name="Fujiyama A."/>
            <person name="Inagaki F."/>
            <person name="Takami H."/>
        </authorList>
    </citation>
    <scope>NUCLEOTIDE SEQUENCE</scope>
    <source>
        <strain evidence="1">Expedition CK06-06</strain>
    </source>
</reference>
<dbReference type="PANTHER" id="PTHR42754">
    <property type="entry name" value="ENDOGLUCANASE"/>
    <property type="match status" value="1"/>
</dbReference>